<protein>
    <recommendedName>
        <fullName evidence="4">Conjugal transfer protein TrbL</fullName>
    </recommendedName>
</protein>
<feature type="transmembrane region" description="Helical" evidence="1">
    <location>
        <begin position="177"/>
        <end position="198"/>
    </location>
</feature>
<proteinExistence type="predicted"/>
<gene>
    <name evidence="2" type="ORF">DIY07_02630</name>
</gene>
<dbReference type="AlphaFoldDB" id="A0A3L8GLU8"/>
<evidence type="ECO:0008006" key="4">
    <source>
        <dbReference type="Google" id="ProtNLM"/>
    </source>
</evidence>
<dbReference type="OrthoDB" id="2215210at2"/>
<keyword evidence="1" id="KW-0472">Membrane</keyword>
<evidence type="ECO:0000313" key="3">
    <source>
        <dbReference type="Proteomes" id="UP000269148"/>
    </source>
</evidence>
<accession>A0A3L8GLU8</accession>
<comment type="caution">
    <text evidence="2">The sequence shown here is derived from an EMBL/GenBank/DDBJ whole genome shotgun (WGS) entry which is preliminary data.</text>
</comment>
<sequence length="249" mass="27854">MDVAELTKSLAEYNSTVNDMAMSIAKATQPMALIIIGICFLIEMDSWWRYMKQEGTGLTSELWLEVAFKYVLAYFLVMMSSQIFDAILELTNIIVKGINHILPQVNESFNVDLGKIKGWFIKQILWFIGGSVEFIAKLSTKLIVMMRAFQMYVLKACGPLLVAFFMADATRSIAINLIKMFGATAFQGILVFIIIRIYPALVTSDLLSVNMSGTFENWMTALSSIAKGIIFIFMLFGSQKLAKSLIGSI</sequence>
<feature type="transmembrane region" description="Helical" evidence="1">
    <location>
        <begin position="70"/>
        <end position="95"/>
    </location>
</feature>
<keyword evidence="1" id="KW-1133">Transmembrane helix</keyword>
<evidence type="ECO:0000313" key="2">
    <source>
        <dbReference type="EMBL" id="RLU58045.1"/>
    </source>
</evidence>
<organism evidence="2 3">
    <name type="scientific">Streptococcus iniae</name>
    <name type="common">Streptococcus shiloi</name>
    <dbReference type="NCBI Taxonomy" id="1346"/>
    <lineage>
        <taxon>Bacteria</taxon>
        <taxon>Bacillati</taxon>
        <taxon>Bacillota</taxon>
        <taxon>Bacilli</taxon>
        <taxon>Lactobacillales</taxon>
        <taxon>Streptococcaceae</taxon>
        <taxon>Streptococcus</taxon>
    </lineage>
</organism>
<feature type="transmembrane region" description="Helical" evidence="1">
    <location>
        <begin position="218"/>
        <end position="236"/>
    </location>
</feature>
<feature type="transmembrane region" description="Helical" evidence="1">
    <location>
        <begin position="142"/>
        <end position="165"/>
    </location>
</feature>
<name>A0A3L8GLU8_STRIN</name>
<reference evidence="2 3" key="1">
    <citation type="submission" date="2018-06" db="EMBL/GenBank/DDBJ databases">
        <title>Mutators as drivers of adaptation in pathogenic bacteria and a risk factor for host jumps and vaccine escape.</title>
        <authorList>
            <person name="Barnes A.C."/>
            <person name="Silayeva O."/>
        </authorList>
    </citation>
    <scope>NUCLEOTIDE SEQUENCE [LARGE SCALE GENOMIC DNA]</scope>
    <source>
        <strain evidence="2 3">QMA0445</strain>
    </source>
</reference>
<dbReference type="Proteomes" id="UP000269148">
    <property type="component" value="Unassembled WGS sequence"/>
</dbReference>
<keyword evidence="1" id="KW-0812">Transmembrane</keyword>
<feature type="transmembrane region" description="Helical" evidence="1">
    <location>
        <begin position="30"/>
        <end position="50"/>
    </location>
</feature>
<dbReference type="EMBL" id="QLQD01000028">
    <property type="protein sequence ID" value="RLU58045.1"/>
    <property type="molecule type" value="Genomic_DNA"/>
</dbReference>
<evidence type="ECO:0000256" key="1">
    <source>
        <dbReference type="SAM" id="Phobius"/>
    </source>
</evidence>
<dbReference type="RefSeq" id="WP_046388532.1">
    <property type="nucleotide sequence ID" value="NZ_QLQC01000029.1"/>
</dbReference>